<dbReference type="PIRSF" id="PIRSF024051">
    <property type="entry name" value="DUF429"/>
    <property type="match status" value="1"/>
</dbReference>
<dbReference type="KEGG" id="pcl:Pcal_0185"/>
<dbReference type="Pfam" id="PF04250">
    <property type="entry name" value="DUF429"/>
    <property type="match status" value="1"/>
</dbReference>
<dbReference type="AlphaFoldDB" id="A3MSK5"/>
<dbReference type="eggNOG" id="arCOG04409">
    <property type="taxonomic scope" value="Archaea"/>
</dbReference>
<sequence length="175" mass="18800">MFKLTAILNVAVVGIDLAVRRPTAVVALRGCEVFYMGLAGGDGEVLRVASLARPRVVAIDAPLSLPEGGRGLRDVEVELRRRGYKLLPPLMGPMRLLTERGIRLSQALGAEVVEVHPLTSLRAMGLSRRRVAEWLGVGHGDLVDAAAAALTALAYLQGRYERIGPFVLPTARVCL</sequence>
<organism evidence="1 2">
    <name type="scientific">Pyrobaculum calidifontis (strain DSM 21063 / JCM 11548 / VA1)</name>
    <dbReference type="NCBI Taxonomy" id="410359"/>
    <lineage>
        <taxon>Archaea</taxon>
        <taxon>Thermoproteota</taxon>
        <taxon>Thermoprotei</taxon>
        <taxon>Thermoproteales</taxon>
        <taxon>Thermoproteaceae</taxon>
        <taxon>Pyrobaculum</taxon>
    </lineage>
</organism>
<evidence type="ECO:0000313" key="2">
    <source>
        <dbReference type="Proteomes" id="UP000001431"/>
    </source>
</evidence>
<reference evidence="1" key="1">
    <citation type="submission" date="2007-02" db="EMBL/GenBank/DDBJ databases">
        <title>Complete sequence of Pyrobaculum calidifontis JCM 11548.</title>
        <authorList>
            <consortium name="US DOE Joint Genome Institute"/>
            <person name="Copeland A."/>
            <person name="Lucas S."/>
            <person name="Lapidus A."/>
            <person name="Barry K."/>
            <person name="Glavina del Rio T."/>
            <person name="Dalin E."/>
            <person name="Tice H."/>
            <person name="Pitluck S."/>
            <person name="Chain P."/>
            <person name="Malfatti S."/>
            <person name="Shin M."/>
            <person name="Vergez L."/>
            <person name="Schmutz J."/>
            <person name="Larimer F."/>
            <person name="Land M."/>
            <person name="Hauser L."/>
            <person name="Kyrpides N."/>
            <person name="Mikhailova N."/>
            <person name="Cozen A.E."/>
            <person name="Fitz-Gibbon S.T."/>
            <person name="House C.H."/>
            <person name="Saltikov C."/>
            <person name="Lowe T.M."/>
            <person name="Richardson P."/>
        </authorList>
    </citation>
    <scope>NUCLEOTIDE SEQUENCE [LARGE SCALE GENOMIC DNA]</scope>
    <source>
        <strain evidence="1">JCM 11548</strain>
    </source>
</reference>
<evidence type="ECO:0008006" key="3">
    <source>
        <dbReference type="Google" id="ProtNLM"/>
    </source>
</evidence>
<evidence type="ECO:0000313" key="1">
    <source>
        <dbReference type="EMBL" id="ABO07622.1"/>
    </source>
</evidence>
<proteinExistence type="predicted"/>
<gene>
    <name evidence="1" type="ordered locus">Pcal_0185</name>
</gene>
<dbReference type="InterPro" id="IPR018036">
    <property type="entry name" value="DUF429_subgr"/>
</dbReference>
<accession>A3MSK5</accession>
<dbReference type="EMBL" id="CP000561">
    <property type="protein sequence ID" value="ABO07622.1"/>
    <property type="molecule type" value="Genomic_DNA"/>
</dbReference>
<protein>
    <recommendedName>
        <fullName evidence="3">DUF429 domain-containing protein</fullName>
    </recommendedName>
</protein>
<dbReference type="STRING" id="410359.Pcal_0185"/>
<keyword evidence="2" id="KW-1185">Reference proteome</keyword>
<dbReference type="HOGENOM" id="CLU_121772_0_0_2"/>
<dbReference type="Proteomes" id="UP000001431">
    <property type="component" value="Chromosome"/>
</dbReference>
<name>A3MSK5_PYRCJ</name>
<dbReference type="InterPro" id="IPR007362">
    <property type="entry name" value="DUF429"/>
</dbReference>